<evidence type="ECO:0000313" key="1">
    <source>
        <dbReference type="EMBL" id="KXH62214.1"/>
    </source>
</evidence>
<dbReference type="GO" id="GO:0005829">
    <property type="term" value="C:cytosol"/>
    <property type="evidence" value="ECO:0007669"/>
    <property type="project" value="TreeGrafter"/>
</dbReference>
<organism evidence="1 2">
    <name type="scientific">Colletotrichum salicis</name>
    <dbReference type="NCBI Taxonomy" id="1209931"/>
    <lineage>
        <taxon>Eukaryota</taxon>
        <taxon>Fungi</taxon>
        <taxon>Dikarya</taxon>
        <taxon>Ascomycota</taxon>
        <taxon>Pezizomycotina</taxon>
        <taxon>Sordariomycetes</taxon>
        <taxon>Hypocreomycetidae</taxon>
        <taxon>Glomerellales</taxon>
        <taxon>Glomerellaceae</taxon>
        <taxon>Colletotrichum</taxon>
        <taxon>Colletotrichum acutatum species complex</taxon>
    </lineage>
</organism>
<reference evidence="1 2" key="1">
    <citation type="submission" date="2014-02" db="EMBL/GenBank/DDBJ databases">
        <title>The genome sequence of Colletotrichum salicis CBS 607.94.</title>
        <authorList>
            <person name="Baroncelli R."/>
            <person name="Thon M.R."/>
        </authorList>
    </citation>
    <scope>NUCLEOTIDE SEQUENCE [LARGE SCALE GENOMIC DNA]</scope>
    <source>
        <strain evidence="1 2">CBS 607.94</strain>
    </source>
</reference>
<dbReference type="EMBL" id="JFFI01001203">
    <property type="protein sequence ID" value="KXH62214.1"/>
    <property type="molecule type" value="Genomic_DNA"/>
</dbReference>
<keyword evidence="2" id="KW-1185">Reference proteome</keyword>
<dbReference type="GO" id="GO:0009691">
    <property type="term" value="P:cytokinin biosynthetic process"/>
    <property type="evidence" value="ECO:0007669"/>
    <property type="project" value="InterPro"/>
</dbReference>
<gene>
    <name evidence="1" type="ORF">CSAL01_10599</name>
</gene>
<name>A0A135UP84_9PEZI</name>
<dbReference type="Pfam" id="PF03641">
    <property type="entry name" value="Lysine_decarbox"/>
    <property type="match status" value="1"/>
</dbReference>
<dbReference type="STRING" id="1209931.A0A135UP84"/>
<dbReference type="InterPro" id="IPR005269">
    <property type="entry name" value="LOG"/>
</dbReference>
<accession>A0A135UP84</accession>
<comment type="caution">
    <text evidence="1">The sequence shown here is derived from an EMBL/GenBank/DDBJ whole genome shotgun (WGS) entry which is preliminary data.</text>
</comment>
<proteinExistence type="predicted"/>
<dbReference type="PANTHER" id="PTHR31223:SF70">
    <property type="entry name" value="LOG FAMILY PROTEIN YJL055W"/>
    <property type="match status" value="1"/>
</dbReference>
<dbReference type="Gene3D" id="3.40.50.450">
    <property type="match status" value="1"/>
</dbReference>
<sequence>MTSESNNQARNESFTLCVFCGASEGVSQKYAQQTEALAETMNAEAWSLIYGGGTLGLMGILAKSLVRLSGSEAVHGVIPEALIRTERGLVKPDTVQYGKTTLVQNMHERKALMASKADAFVALPGGYGTVEELFEVVTWNQLGIHDRPVILFNIGGFFDQLLAWIDNSVSQGFISKGTASIISVANTPSEVVEMIRKYELATGRHLLDWKPKETKTLATSTFGI</sequence>
<dbReference type="AlphaFoldDB" id="A0A135UP84"/>
<evidence type="ECO:0000313" key="2">
    <source>
        <dbReference type="Proteomes" id="UP000070121"/>
    </source>
</evidence>
<dbReference type="Proteomes" id="UP000070121">
    <property type="component" value="Unassembled WGS sequence"/>
</dbReference>
<dbReference type="SUPFAM" id="SSF102405">
    <property type="entry name" value="MCP/YpsA-like"/>
    <property type="match status" value="1"/>
</dbReference>
<evidence type="ECO:0008006" key="3">
    <source>
        <dbReference type="Google" id="ProtNLM"/>
    </source>
</evidence>
<protein>
    <recommendedName>
        <fullName evidence="3">Cytokinin riboside 5'-monophosphate phosphoribohydrolase</fullName>
    </recommendedName>
</protein>
<dbReference type="GO" id="GO:0016799">
    <property type="term" value="F:hydrolase activity, hydrolyzing N-glycosyl compounds"/>
    <property type="evidence" value="ECO:0007669"/>
    <property type="project" value="TreeGrafter"/>
</dbReference>
<dbReference type="OrthoDB" id="414463at2759"/>
<dbReference type="NCBIfam" id="TIGR00730">
    <property type="entry name" value="Rossman fold protein, TIGR00730 family"/>
    <property type="match status" value="1"/>
</dbReference>
<dbReference type="PANTHER" id="PTHR31223">
    <property type="entry name" value="LOG FAMILY PROTEIN YJL055W"/>
    <property type="match status" value="1"/>
</dbReference>
<dbReference type="InterPro" id="IPR031100">
    <property type="entry name" value="LOG_fam"/>
</dbReference>